<name>A0A3G1KMM4_FORW1</name>
<dbReference type="InterPro" id="IPR043128">
    <property type="entry name" value="Rev_trsase/Diguanyl_cyclase"/>
</dbReference>
<dbReference type="OrthoDB" id="9798833at2"/>
<evidence type="ECO:0000259" key="1">
    <source>
        <dbReference type="PROSITE" id="PS50887"/>
    </source>
</evidence>
<dbReference type="SUPFAM" id="SSF55073">
    <property type="entry name" value="Nucleotide cyclase"/>
    <property type="match status" value="1"/>
</dbReference>
<dbReference type="InterPro" id="IPR000014">
    <property type="entry name" value="PAS"/>
</dbReference>
<accession>A0A3G1KMM4</accession>
<dbReference type="InterPro" id="IPR037522">
    <property type="entry name" value="HD_GYP_dom"/>
</dbReference>
<evidence type="ECO:0000313" key="3">
    <source>
        <dbReference type="EMBL" id="ATW23712.1"/>
    </source>
</evidence>
<dbReference type="InterPro" id="IPR029787">
    <property type="entry name" value="Nucleotide_cyclase"/>
</dbReference>
<dbReference type="Gene3D" id="3.30.70.270">
    <property type="match status" value="1"/>
</dbReference>
<dbReference type="InterPro" id="IPR000160">
    <property type="entry name" value="GGDEF_dom"/>
</dbReference>
<dbReference type="EMBL" id="CP017634">
    <property type="protein sequence ID" value="ATW23712.1"/>
    <property type="molecule type" value="Genomic_DNA"/>
</dbReference>
<dbReference type="Pfam" id="PF13426">
    <property type="entry name" value="PAS_9"/>
    <property type="match status" value="1"/>
</dbReference>
<dbReference type="SUPFAM" id="SSF55785">
    <property type="entry name" value="PYP-like sensor domain (PAS domain)"/>
    <property type="match status" value="1"/>
</dbReference>
<dbReference type="Proteomes" id="UP000323521">
    <property type="component" value="Chromosome"/>
</dbReference>
<dbReference type="Gene3D" id="1.10.3210.10">
    <property type="entry name" value="Hypothetical protein af1432"/>
    <property type="match status" value="1"/>
</dbReference>
<dbReference type="RefSeq" id="WP_148132873.1">
    <property type="nucleotide sequence ID" value="NZ_CP017634.1"/>
</dbReference>
<dbReference type="InterPro" id="IPR035965">
    <property type="entry name" value="PAS-like_dom_sf"/>
</dbReference>
<sequence length="504" mass="57939">MKTNELPKINLSEIMEGMPHGMAYAELVFNHLNEPRDFIFLGMNQAFEQVIGLNKKALIGKNASELIIKQNRKTTDFSSFLFHTMIMERKYLTEFYTTRSQKWYRITAFTFGNIFLGIMLHDITEQKGLEAQMKGYQSHLENLLVGSDQNPISLQHSNLKEASIQKLRYLTFHDKLTGLYNRAFFEEEMARLDTERHLPLSIMMGDVNGLKLTNDTFGHEAGDRLLKNVASILKKSFREKEIIARWGGDEFSVLLPGTTYENALKLLNRVKETCTGAGDDPIKPSIALGVATKTDRGQDLFGVIKDAEDHMYSSKLFEEKIVRTSILDSFEKIIYHKNPFMMEHCTRVGLLCTKFGSYLNLSANEQDALNKLSWFHDIGMVRISEDTIKKPVPLSPKEWLEIRKHPEYGYRIAQLIPEITFISELILSHHENWDGSGYPLKLKGKRIPQLARIFFLVDSYDVITHDRPFKTALSHEEAVDELARRAGTQFDPHASMDFINFMHS</sequence>
<dbReference type="Pfam" id="PF00990">
    <property type="entry name" value="GGDEF"/>
    <property type="match status" value="1"/>
</dbReference>
<dbReference type="PROSITE" id="PS51832">
    <property type="entry name" value="HD_GYP"/>
    <property type="match status" value="1"/>
</dbReference>
<dbReference type="PANTHER" id="PTHR43155:SF2">
    <property type="entry name" value="CYCLIC DI-GMP PHOSPHODIESTERASE PA4108"/>
    <property type="match status" value="1"/>
</dbReference>
<dbReference type="SUPFAM" id="SSF109604">
    <property type="entry name" value="HD-domain/PDEase-like"/>
    <property type="match status" value="1"/>
</dbReference>
<dbReference type="SMART" id="SM00267">
    <property type="entry name" value="GGDEF"/>
    <property type="match status" value="1"/>
</dbReference>
<dbReference type="PROSITE" id="PS50887">
    <property type="entry name" value="GGDEF"/>
    <property type="match status" value="1"/>
</dbReference>
<evidence type="ECO:0000259" key="2">
    <source>
        <dbReference type="PROSITE" id="PS51832"/>
    </source>
</evidence>
<dbReference type="Pfam" id="PF13487">
    <property type="entry name" value="HD_5"/>
    <property type="match status" value="1"/>
</dbReference>
<evidence type="ECO:0000313" key="4">
    <source>
        <dbReference type="Proteomes" id="UP000323521"/>
    </source>
</evidence>
<gene>
    <name evidence="3" type="ORF">DCMF_01910</name>
</gene>
<dbReference type="KEGG" id="fwa:DCMF_01910"/>
<evidence type="ECO:0008006" key="5">
    <source>
        <dbReference type="Google" id="ProtNLM"/>
    </source>
</evidence>
<feature type="domain" description="HD-GYP" evidence="2">
    <location>
        <begin position="319"/>
        <end position="504"/>
    </location>
</feature>
<reference evidence="3 4" key="1">
    <citation type="submission" date="2016-10" db="EMBL/GenBank/DDBJ databases">
        <title>Complete Genome Sequence of Peptococcaceae strain DCMF.</title>
        <authorList>
            <person name="Edwards R.J."/>
            <person name="Holland S.I."/>
            <person name="Deshpande N.P."/>
            <person name="Wong Y.K."/>
            <person name="Ertan H."/>
            <person name="Manefield M."/>
            <person name="Russell T.L."/>
            <person name="Lee M.J."/>
        </authorList>
    </citation>
    <scope>NUCLEOTIDE SEQUENCE [LARGE SCALE GENOMIC DNA]</scope>
    <source>
        <strain evidence="3 4">DCMF</strain>
    </source>
</reference>
<proteinExistence type="predicted"/>
<dbReference type="CDD" id="cd01949">
    <property type="entry name" value="GGDEF"/>
    <property type="match status" value="1"/>
</dbReference>
<protein>
    <recommendedName>
        <fullName evidence="5">Diguanylate cyclase</fullName>
    </recommendedName>
</protein>
<dbReference type="Gene3D" id="3.30.450.20">
    <property type="entry name" value="PAS domain"/>
    <property type="match status" value="1"/>
</dbReference>
<dbReference type="CDD" id="cd00077">
    <property type="entry name" value="HDc"/>
    <property type="match status" value="1"/>
</dbReference>
<organism evidence="3 4">
    <name type="scientific">Formimonas warabiya</name>
    <dbReference type="NCBI Taxonomy" id="1761012"/>
    <lineage>
        <taxon>Bacteria</taxon>
        <taxon>Bacillati</taxon>
        <taxon>Bacillota</taxon>
        <taxon>Clostridia</taxon>
        <taxon>Eubacteriales</taxon>
        <taxon>Peptococcaceae</taxon>
        <taxon>Candidatus Formimonas</taxon>
    </lineage>
</organism>
<dbReference type="AlphaFoldDB" id="A0A3G1KMM4"/>
<feature type="domain" description="GGDEF" evidence="1">
    <location>
        <begin position="198"/>
        <end position="326"/>
    </location>
</feature>
<keyword evidence="4" id="KW-1185">Reference proteome</keyword>
<dbReference type="InterPro" id="IPR003607">
    <property type="entry name" value="HD/PDEase_dom"/>
</dbReference>
<dbReference type="PANTHER" id="PTHR43155">
    <property type="entry name" value="CYCLIC DI-GMP PHOSPHODIESTERASE PA4108-RELATED"/>
    <property type="match status" value="1"/>
</dbReference>
<dbReference type="NCBIfam" id="TIGR00254">
    <property type="entry name" value="GGDEF"/>
    <property type="match status" value="1"/>
</dbReference>